<organism evidence="1 2">
    <name type="scientific">Lipomyces orientalis</name>
    <dbReference type="NCBI Taxonomy" id="1233043"/>
    <lineage>
        <taxon>Eukaryota</taxon>
        <taxon>Fungi</taxon>
        <taxon>Dikarya</taxon>
        <taxon>Ascomycota</taxon>
        <taxon>Saccharomycotina</taxon>
        <taxon>Lipomycetes</taxon>
        <taxon>Lipomycetales</taxon>
        <taxon>Lipomycetaceae</taxon>
        <taxon>Lipomyces</taxon>
    </lineage>
</organism>
<evidence type="ECO:0000313" key="2">
    <source>
        <dbReference type="Proteomes" id="UP001489719"/>
    </source>
</evidence>
<comment type="caution">
    <text evidence="1">The sequence shown here is derived from an EMBL/GenBank/DDBJ whole genome shotgun (WGS) entry which is preliminary data.</text>
</comment>
<keyword evidence="2" id="KW-1185">Reference proteome</keyword>
<name>A0ACC3TMB0_9ASCO</name>
<dbReference type="EMBL" id="MU970083">
    <property type="protein sequence ID" value="KAK9322096.1"/>
    <property type="molecule type" value="Genomic_DNA"/>
</dbReference>
<gene>
    <name evidence="1" type="ORF">V1517DRAFT_324339</name>
</gene>
<sequence>MAFSARKSTVFSARKSSAYKQSGFGSSSTSRSQPAFQGDIFPLLDFAEIAVCLRGCEFSVAEEMLVKPTAIFVQQLYEQMVASFLGVTYENCVPILDICSEGRETFESARAARSVLALVRASSRLMRICGVDDLSMADFMRPEPQRLRRLLSAVVNFARFREEHMGVCEDLIQRSEETSLATERAYQDVLMFSERVHELRIQKEEEAPKIKETQEHNREVEAELRRLKKVQEQYVAEHEAYKRDKQRLVSKLEDQNFLTVQMRKECEKLRPYVLDAPSTLQKINDEMSESVQTGKASIEKVEKRLRALEVTIESFKTLEQDISACFKIMEETENELAKQDEASRQLARLMELHDQRQIEVHEVERKSTQLKRQLANAEERIQRLQEQRLQKREGVQKKTQELKEAYAALVAERSVVTQEMEKKKALIANVEKKQLDLREQLEGEIRSTTSELQKLEAHVSLYLSEMEQCITAK</sequence>
<accession>A0ACC3TMB0</accession>
<dbReference type="Proteomes" id="UP001489719">
    <property type="component" value="Unassembled WGS sequence"/>
</dbReference>
<evidence type="ECO:0000313" key="1">
    <source>
        <dbReference type="EMBL" id="KAK9322096.1"/>
    </source>
</evidence>
<protein>
    <submittedName>
        <fullName evidence="1">Nuf2 family-domain-containing protein</fullName>
    </submittedName>
</protein>
<reference evidence="2" key="1">
    <citation type="journal article" date="2024" name="Front. Bioeng. Biotechnol.">
        <title>Genome-scale model development and genomic sequencing of the oleaginous clade Lipomyces.</title>
        <authorList>
            <person name="Czajka J.J."/>
            <person name="Han Y."/>
            <person name="Kim J."/>
            <person name="Mondo S.J."/>
            <person name="Hofstad B.A."/>
            <person name="Robles A."/>
            <person name="Haridas S."/>
            <person name="Riley R."/>
            <person name="LaButti K."/>
            <person name="Pangilinan J."/>
            <person name="Andreopoulos W."/>
            <person name="Lipzen A."/>
            <person name="Yan J."/>
            <person name="Wang M."/>
            <person name="Ng V."/>
            <person name="Grigoriev I.V."/>
            <person name="Spatafora J.W."/>
            <person name="Magnuson J.K."/>
            <person name="Baker S.E."/>
            <person name="Pomraning K.R."/>
        </authorList>
    </citation>
    <scope>NUCLEOTIDE SEQUENCE [LARGE SCALE GENOMIC DNA]</scope>
    <source>
        <strain evidence="2">CBS 10300</strain>
    </source>
</reference>
<proteinExistence type="predicted"/>